<feature type="compositionally biased region" description="Low complexity" evidence="1">
    <location>
        <begin position="425"/>
        <end position="437"/>
    </location>
</feature>
<gene>
    <name evidence="2" type="ORF">V7S43_015499</name>
</gene>
<organism evidence="2 3">
    <name type="scientific">Phytophthora oleae</name>
    <dbReference type="NCBI Taxonomy" id="2107226"/>
    <lineage>
        <taxon>Eukaryota</taxon>
        <taxon>Sar</taxon>
        <taxon>Stramenopiles</taxon>
        <taxon>Oomycota</taxon>
        <taxon>Peronosporomycetes</taxon>
        <taxon>Peronosporales</taxon>
        <taxon>Peronosporaceae</taxon>
        <taxon>Phytophthora</taxon>
    </lineage>
</organism>
<proteinExistence type="predicted"/>
<evidence type="ECO:0000313" key="3">
    <source>
        <dbReference type="Proteomes" id="UP001632037"/>
    </source>
</evidence>
<dbReference type="EMBL" id="JBIMZQ010000046">
    <property type="protein sequence ID" value="KAL3659509.1"/>
    <property type="molecule type" value="Genomic_DNA"/>
</dbReference>
<feature type="compositionally biased region" description="Polar residues" evidence="1">
    <location>
        <begin position="383"/>
        <end position="399"/>
    </location>
</feature>
<dbReference type="Proteomes" id="UP001632037">
    <property type="component" value="Unassembled WGS sequence"/>
</dbReference>
<evidence type="ECO:0000313" key="2">
    <source>
        <dbReference type="EMBL" id="KAL3659509.1"/>
    </source>
</evidence>
<keyword evidence="3" id="KW-1185">Reference proteome</keyword>
<protein>
    <submittedName>
        <fullName evidence="2">Uncharacterized protein</fullName>
    </submittedName>
</protein>
<reference evidence="2 3" key="1">
    <citation type="submission" date="2024-09" db="EMBL/GenBank/DDBJ databases">
        <title>Genome sequencing and assembly of Phytophthora oleae, isolate VK10A, causative agent of rot of olive drupes.</title>
        <authorList>
            <person name="Conti Taguali S."/>
            <person name="Riolo M."/>
            <person name="La Spada F."/>
            <person name="Cacciola S.O."/>
            <person name="Dionisio G."/>
        </authorList>
    </citation>
    <scope>NUCLEOTIDE SEQUENCE [LARGE SCALE GENOMIC DNA]</scope>
    <source>
        <strain evidence="2 3">VK10A</strain>
    </source>
</reference>
<feature type="region of interest" description="Disordered" evidence="1">
    <location>
        <begin position="103"/>
        <end position="128"/>
    </location>
</feature>
<name>A0ABD3F307_9STRA</name>
<dbReference type="AlphaFoldDB" id="A0ABD3F307"/>
<sequence>MDVILAQLEPQELESRCRDAMNTQLTVMQRALKDALNAIKCAEEVQLASQKLAITLFKDGSELSATLHDSTRLQDELATSLDRVVACSLGHATLMTRLTIETLEGNPTSQKKRKGSSPATKEATAKKQKCSLSTTIKSTAETSGMTTEGAKSSNTLTKALAACSNLTKELEKKKKAVDRLPGLKTLVQHFNTAQNYLDRNSIIDQIEALGTLSVVAEMAVGIMQHGKPQMKRHWVRKFRENISNIQEKFPDSATAFDGSISALDKIISKFPLTIKEGQKLRVRLRGTLEEVKVWKDGQYTVADINQNMSLVAEALESTCPNWIPLTDKTIRDLTTHLRDRLGVFKRSKKRAKRMQKLQMWLDKMELGSQEGSPNGKMPLASNAKATSKKTTQSHAKAQTPSVKSSPPKKIPPGRPGRQNIVIELDSSSTESSDAESTQYGSSVKSERATGSMHVG</sequence>
<feature type="region of interest" description="Disordered" evidence="1">
    <location>
        <begin position="365"/>
        <end position="455"/>
    </location>
</feature>
<accession>A0ABD3F307</accession>
<evidence type="ECO:0000256" key="1">
    <source>
        <dbReference type="SAM" id="MobiDB-lite"/>
    </source>
</evidence>
<comment type="caution">
    <text evidence="2">The sequence shown here is derived from an EMBL/GenBank/DDBJ whole genome shotgun (WGS) entry which is preliminary data.</text>
</comment>